<keyword evidence="3 6" id="KW-0808">Transferase</keyword>
<dbReference type="SUPFAM" id="SSF55315">
    <property type="entry name" value="L30e-like"/>
    <property type="match status" value="1"/>
</dbReference>
<dbReference type="SUPFAM" id="SSF75217">
    <property type="entry name" value="alpha/beta knot"/>
    <property type="match status" value="1"/>
</dbReference>
<feature type="domain" description="tRNA/rRNA methyltransferase SpoU type" evidence="4">
    <location>
        <begin position="99"/>
        <end position="238"/>
    </location>
</feature>
<accession>A0A6N6RF79</accession>
<comment type="caution">
    <text evidence="6">The sequence shown here is derived from an EMBL/GenBank/DDBJ whole genome shotgun (WGS) entry which is preliminary data.</text>
</comment>
<dbReference type="GO" id="GO:0008173">
    <property type="term" value="F:RNA methyltransferase activity"/>
    <property type="evidence" value="ECO:0007669"/>
    <property type="project" value="InterPro"/>
</dbReference>
<evidence type="ECO:0000259" key="4">
    <source>
        <dbReference type="Pfam" id="PF00588"/>
    </source>
</evidence>
<evidence type="ECO:0000256" key="2">
    <source>
        <dbReference type="ARBA" id="ARBA00022603"/>
    </source>
</evidence>
<dbReference type="PANTHER" id="PTHR43191:SF2">
    <property type="entry name" value="RRNA METHYLTRANSFERASE 3, MITOCHONDRIAL"/>
    <property type="match status" value="1"/>
</dbReference>
<dbReference type="PANTHER" id="PTHR43191">
    <property type="entry name" value="RRNA METHYLTRANSFERASE 3"/>
    <property type="match status" value="1"/>
</dbReference>
<dbReference type="GO" id="GO:0032259">
    <property type="term" value="P:methylation"/>
    <property type="evidence" value="ECO:0007669"/>
    <property type="project" value="UniProtKB-KW"/>
</dbReference>
<dbReference type="OrthoDB" id="9785673at2"/>
<feature type="domain" description="MRM3-like substrate binding" evidence="5">
    <location>
        <begin position="8"/>
        <end position="84"/>
    </location>
</feature>
<dbReference type="CDD" id="cd18109">
    <property type="entry name" value="SpoU-like_RNA-MTase"/>
    <property type="match status" value="1"/>
</dbReference>
<dbReference type="EMBL" id="WBVO01000007">
    <property type="protein sequence ID" value="KAB2809810.1"/>
    <property type="molecule type" value="Genomic_DNA"/>
</dbReference>
<dbReference type="GO" id="GO:0006396">
    <property type="term" value="P:RNA processing"/>
    <property type="evidence" value="ECO:0007669"/>
    <property type="project" value="InterPro"/>
</dbReference>
<protein>
    <submittedName>
        <fullName evidence="6">RNA methyltransferase</fullName>
    </submittedName>
</protein>
<proteinExistence type="inferred from homology"/>
<dbReference type="Pfam" id="PF22435">
    <property type="entry name" value="MRM3-like_sub_bind"/>
    <property type="match status" value="1"/>
</dbReference>
<dbReference type="RefSeq" id="WP_151667633.1">
    <property type="nucleotide sequence ID" value="NZ_WBVO01000007.1"/>
</dbReference>
<dbReference type="InterPro" id="IPR029028">
    <property type="entry name" value="Alpha/beta_knot_MTases"/>
</dbReference>
<gene>
    <name evidence="6" type="ORF">F8C67_09660</name>
</gene>
<dbReference type="InterPro" id="IPR001537">
    <property type="entry name" value="SpoU_MeTrfase"/>
</dbReference>
<dbReference type="InterPro" id="IPR053888">
    <property type="entry name" value="MRM3-like_sub_bind"/>
</dbReference>
<name>A0A6N6RF79_9FLAO</name>
<dbReference type="Gene3D" id="3.30.1330.30">
    <property type="match status" value="1"/>
</dbReference>
<dbReference type="InterPro" id="IPR051259">
    <property type="entry name" value="rRNA_Methyltransferase"/>
</dbReference>
<keyword evidence="2 6" id="KW-0489">Methyltransferase</keyword>
<evidence type="ECO:0000256" key="1">
    <source>
        <dbReference type="ARBA" id="ARBA00007228"/>
    </source>
</evidence>
<evidence type="ECO:0000256" key="3">
    <source>
        <dbReference type="ARBA" id="ARBA00022679"/>
    </source>
</evidence>
<dbReference type="AlphaFoldDB" id="A0A6N6RF79"/>
<comment type="similarity">
    <text evidence="1">Belongs to the class IV-like SAM-binding methyltransferase superfamily. RNA methyltransferase TrmH family.</text>
</comment>
<reference evidence="6 7" key="1">
    <citation type="submission" date="2019-09" db="EMBL/GenBank/DDBJ databases">
        <title>Genomes of family Cryomorphaceae.</title>
        <authorList>
            <person name="Bowman J.P."/>
        </authorList>
    </citation>
    <scope>NUCLEOTIDE SEQUENCE [LARGE SCALE GENOMIC DNA]</scope>
    <source>
        <strain evidence="6 7">LMG 25704</strain>
    </source>
</reference>
<dbReference type="Pfam" id="PF00588">
    <property type="entry name" value="SpoU_methylase"/>
    <property type="match status" value="1"/>
</dbReference>
<evidence type="ECO:0000313" key="6">
    <source>
        <dbReference type="EMBL" id="KAB2809810.1"/>
    </source>
</evidence>
<evidence type="ECO:0000313" key="7">
    <source>
        <dbReference type="Proteomes" id="UP000468650"/>
    </source>
</evidence>
<evidence type="ECO:0000259" key="5">
    <source>
        <dbReference type="Pfam" id="PF22435"/>
    </source>
</evidence>
<keyword evidence="7" id="KW-1185">Reference proteome</keyword>
<sequence>MISKNESKRIQQLQLKKFRTKESAFIAETPKVVEEFLKAGFIIKNWFATEEYSIPSGIQAQPTIVSERDLKSISQLQTPHGTLAVFSIPKDISKGRGPFILALDGVRDPGNMGTIIRLADWFNVDDLLLSEDCVDIWNGKVVQSSMGSLARVVPQSVNLVEELLKLKGEGYRVAIADMDGENYAEMDWNQPTVLVMGNEGVGPRPEVCEIANSIVTIPRLRSDGAESLNVAMATGIILAEATRP</sequence>
<dbReference type="GO" id="GO:0003723">
    <property type="term" value="F:RNA binding"/>
    <property type="evidence" value="ECO:0007669"/>
    <property type="project" value="InterPro"/>
</dbReference>
<dbReference type="InterPro" id="IPR029026">
    <property type="entry name" value="tRNA_m1G_MTases_N"/>
</dbReference>
<dbReference type="Gene3D" id="3.40.1280.10">
    <property type="match status" value="1"/>
</dbReference>
<dbReference type="InterPro" id="IPR029064">
    <property type="entry name" value="Ribosomal_eL30-like_sf"/>
</dbReference>
<organism evidence="6 7">
    <name type="scientific">Phaeocystidibacter luteus</name>
    <dbReference type="NCBI Taxonomy" id="911197"/>
    <lineage>
        <taxon>Bacteria</taxon>
        <taxon>Pseudomonadati</taxon>
        <taxon>Bacteroidota</taxon>
        <taxon>Flavobacteriia</taxon>
        <taxon>Flavobacteriales</taxon>
        <taxon>Phaeocystidibacteraceae</taxon>
        <taxon>Phaeocystidibacter</taxon>
    </lineage>
</organism>
<dbReference type="Proteomes" id="UP000468650">
    <property type="component" value="Unassembled WGS sequence"/>
</dbReference>